<feature type="compositionally biased region" description="Polar residues" evidence="1">
    <location>
        <begin position="858"/>
        <end position="867"/>
    </location>
</feature>
<evidence type="ECO:0000256" key="1">
    <source>
        <dbReference type="SAM" id="MobiDB-lite"/>
    </source>
</evidence>
<sequence length="1383" mass="154627">MARCTTSGEEFIHFVFGPCVSVLTSSDVERRCTEDNLTFAELLRPFSKLTKDGNGIRLTYVKWSGYVHVTDHYQCGMFQMEHLPLPCRCTTNQQNVTLSLASFLSAHAIYKQVEKHFGSASCYFLPLFSAGSASAHIRRNLPNGGNNVNSAPASSPLTGNTVDCDYWLTYLLPDGFQVPLTLDTLVDDDPNPPVVNQHPLSVDDESQLEYNHPEPAPIAFFSPDRFSLFHIDFFPSGLEGEKAILQSLIYPRHFRRHGHSLTQTDCDQIKTFVHEFVVRSLLPWVEQTMRCLNDQVAHRMRLSRSFLSATKKFFTSAVGGSAQNSLNSTSSNALSQPPNLLESTNTPSLIGMSGSGGNWPLTSGEVGMTRNSMVGSREDVRGQQPPHPPASAVPVVVYTTEAPEMQMRRLADLAFLFQQYEVAHQTYNVLKRDFQNDGAWLHYAAAQAIWSSCHLECKIRLIVSSSGAPTNHRCKSAELALRATLVNAEALCSRGLFAEAAMSLLRLTSQDDDLTSGLLIEQTAHCVLRLRRPMLRKFGFRLSLAAHRYNRARQSHLTIRAYNVAAPILAGRRWSLIEDHINFIVGKQAYLIGDLGNSVTALRRNLTQFSRQPPERQSLFIREYLVVLKQFLAKSLTTKKNDSLCASNYAVFPLPLVRFCDLQVMLGRPVKHDEDLLLEARGIQFSDIDDLMAEKQEVEAFLSRKLPSERARHWEEWMENTDVSDCEEDILIVGKSDSELYSTSASNFNRVELSSCMIPGLLEDILTHGEFSDSRNSAVDKKKRISDVLRPHPIIFSGRPSSCGPQTPVAPVGEYVTVRIPLENPMKIPLVFSNLHLLWTFQSQLSVDPPNRPDETRTSVTNETPSGLTHLHRQIVASEIIPELIILPNERKAVDITVVSKQLGSLQIGGLCFDWIYPSLQHLDCQNQGALFSAGNHSRVNGDIPPNSVSAAHSSHIPNDNSMDQTTGERGRSADSNSVRGKIYLSDCKDNLIDLNGNSMDHSPGQLPLPSHLTWTITHPSALLRVTFSDFPTKLIQGELFPLTLSLTNVGSQPLGRIRVASNWFGFIGFRLDVNYQRHRDKPIAIEVVNCTVLSLLVSLSSTLATLALPPGIDFIKSSISFIRPFHETTPADSSSNLTFHKNPCVEPWLRVPFVPHSAVSSSTEEPLSDQLLPGVSVTIPMWFRAPHLSSLLRRSCIGSVRQWHSRSSLPTPEVPVLSEQRTVHMTFQYTSLDSNPSYPELNTRFVRHRSGLDFQPSLRFKALATRRTFSGPWDLFIHLIIQNVTSNTVSFFPEKFPLVQIMLSKCFAVHLNFETAALDAESRSSFEILQISCASRFWILRPIVNQPNPAKGTSFLLDIYLFSQQTNSILDDRKVPLINFYG</sequence>
<feature type="compositionally biased region" description="Polar residues" evidence="1">
    <location>
        <begin position="337"/>
        <end position="348"/>
    </location>
</feature>
<reference evidence="3" key="1">
    <citation type="submission" date="2019-05" db="EMBL/GenBank/DDBJ databases">
        <title>Annotation for the trematode Fasciolopsis buski.</title>
        <authorList>
            <person name="Choi Y.-J."/>
        </authorList>
    </citation>
    <scope>NUCLEOTIDE SEQUENCE</scope>
    <source>
        <strain evidence="3">HT</strain>
        <tissue evidence="3">Whole worm</tissue>
    </source>
</reference>
<feature type="compositionally biased region" description="Low complexity" evidence="1">
    <location>
        <begin position="321"/>
        <end position="336"/>
    </location>
</feature>
<dbReference type="GO" id="GO:1990072">
    <property type="term" value="C:TRAPPIII protein complex"/>
    <property type="evidence" value="ECO:0007669"/>
    <property type="project" value="TreeGrafter"/>
</dbReference>
<organism evidence="3 4">
    <name type="scientific">Fasciolopsis buskii</name>
    <dbReference type="NCBI Taxonomy" id="27845"/>
    <lineage>
        <taxon>Eukaryota</taxon>
        <taxon>Metazoa</taxon>
        <taxon>Spiralia</taxon>
        <taxon>Lophotrochozoa</taxon>
        <taxon>Platyhelminthes</taxon>
        <taxon>Trematoda</taxon>
        <taxon>Digenea</taxon>
        <taxon>Plagiorchiida</taxon>
        <taxon>Echinostomata</taxon>
        <taxon>Echinostomatoidea</taxon>
        <taxon>Fasciolidae</taxon>
        <taxon>Fasciolopsis</taxon>
    </lineage>
</organism>
<dbReference type="OrthoDB" id="203724at2759"/>
<dbReference type="Proteomes" id="UP000728185">
    <property type="component" value="Unassembled WGS sequence"/>
</dbReference>
<evidence type="ECO:0000259" key="2">
    <source>
        <dbReference type="Pfam" id="PF24545"/>
    </source>
</evidence>
<dbReference type="EMBL" id="LUCM01005343">
    <property type="protein sequence ID" value="KAA0192926.1"/>
    <property type="molecule type" value="Genomic_DNA"/>
</dbReference>
<evidence type="ECO:0000313" key="4">
    <source>
        <dbReference type="Proteomes" id="UP000728185"/>
    </source>
</evidence>
<proteinExistence type="predicted"/>
<comment type="caution">
    <text evidence="3">The sequence shown here is derived from an EMBL/GenBank/DDBJ whole genome shotgun (WGS) entry which is preliminary data.</text>
</comment>
<dbReference type="InterPro" id="IPR024420">
    <property type="entry name" value="TRAPP_III_complex_Trs85"/>
</dbReference>
<keyword evidence="4" id="KW-1185">Reference proteome</keyword>
<evidence type="ECO:0000313" key="3">
    <source>
        <dbReference type="EMBL" id="KAA0192926.1"/>
    </source>
</evidence>
<dbReference type="PANTHER" id="PTHR12975:SF6">
    <property type="entry name" value="TRAFFICKING PROTEIN PARTICLE COMPLEX SUBUNIT 8"/>
    <property type="match status" value="1"/>
</dbReference>
<accession>A0A8E0RWG3</accession>
<dbReference type="Pfam" id="PF24545">
    <property type="entry name" value="Ig_TPPC8_1st"/>
    <property type="match status" value="1"/>
</dbReference>
<feature type="region of interest" description="Disordered" evidence="1">
    <location>
        <begin position="942"/>
        <end position="977"/>
    </location>
</feature>
<feature type="domain" description="TPPC8 first Ig-like" evidence="2">
    <location>
        <begin position="806"/>
        <end position="1035"/>
    </location>
</feature>
<dbReference type="PANTHER" id="PTHR12975">
    <property type="entry name" value="TRANSPORT PROTEIN TRAPP"/>
    <property type="match status" value="1"/>
</dbReference>
<dbReference type="Pfam" id="PF12739">
    <property type="entry name" value="TRAPPC-Trs85"/>
    <property type="match status" value="2"/>
</dbReference>
<gene>
    <name evidence="3" type="ORF">FBUS_06758</name>
</gene>
<name>A0A8E0RWG3_9TREM</name>
<dbReference type="InterPro" id="IPR058541">
    <property type="entry name" value="Ig_TPPC8_1st"/>
</dbReference>
<feature type="compositionally biased region" description="Polar residues" evidence="1">
    <location>
        <begin position="947"/>
        <end position="966"/>
    </location>
</feature>
<protein>
    <submittedName>
        <fullName evidence="3">Protein TRS85</fullName>
    </submittedName>
</protein>
<feature type="region of interest" description="Disordered" evidence="1">
    <location>
        <begin position="847"/>
        <end position="867"/>
    </location>
</feature>
<feature type="region of interest" description="Disordered" evidence="1">
    <location>
        <begin position="321"/>
        <end position="368"/>
    </location>
</feature>